<comment type="caution">
    <text evidence="2">The sequence shown here is derived from an EMBL/GenBank/DDBJ whole genome shotgun (WGS) entry which is preliminary data.</text>
</comment>
<reference evidence="2 3" key="1">
    <citation type="journal article" date="2021" name="BMC Genomics">
        <title>Datura genome reveals duplications of psychoactive alkaloid biosynthetic genes and high mutation rate following tissue culture.</title>
        <authorList>
            <person name="Rajewski A."/>
            <person name="Carter-House D."/>
            <person name="Stajich J."/>
            <person name="Litt A."/>
        </authorList>
    </citation>
    <scope>NUCLEOTIDE SEQUENCE [LARGE SCALE GENOMIC DNA]</scope>
    <source>
        <strain evidence="2">AR-01</strain>
    </source>
</reference>
<evidence type="ECO:0000313" key="2">
    <source>
        <dbReference type="EMBL" id="MCE3052262.1"/>
    </source>
</evidence>
<gene>
    <name evidence="2" type="ORF">HAX54_052020</name>
</gene>
<sequence>IRRIWLLLFSGRDAARNKGGVAKRKGEEGDGEATGEVGDGDVTDGGLRRLQRRNKGRSGDWWFDGGGRCGVVRCLTGDNGGRRRENDGAGVFAKGRSGAGGCYGGRMAALPVVFG</sequence>
<evidence type="ECO:0000256" key="1">
    <source>
        <dbReference type="SAM" id="MobiDB-lite"/>
    </source>
</evidence>
<name>A0ABS8WS13_DATST</name>
<protein>
    <submittedName>
        <fullName evidence="2">Uncharacterized protein</fullName>
    </submittedName>
</protein>
<feature type="compositionally biased region" description="Acidic residues" evidence="1">
    <location>
        <begin position="29"/>
        <end position="42"/>
    </location>
</feature>
<feature type="region of interest" description="Disordered" evidence="1">
    <location>
        <begin position="17"/>
        <end position="47"/>
    </location>
</feature>
<accession>A0ABS8WS13</accession>
<proteinExistence type="predicted"/>
<organism evidence="2 3">
    <name type="scientific">Datura stramonium</name>
    <name type="common">Jimsonweed</name>
    <name type="synonym">Common thornapple</name>
    <dbReference type="NCBI Taxonomy" id="4076"/>
    <lineage>
        <taxon>Eukaryota</taxon>
        <taxon>Viridiplantae</taxon>
        <taxon>Streptophyta</taxon>
        <taxon>Embryophyta</taxon>
        <taxon>Tracheophyta</taxon>
        <taxon>Spermatophyta</taxon>
        <taxon>Magnoliopsida</taxon>
        <taxon>eudicotyledons</taxon>
        <taxon>Gunneridae</taxon>
        <taxon>Pentapetalae</taxon>
        <taxon>asterids</taxon>
        <taxon>lamiids</taxon>
        <taxon>Solanales</taxon>
        <taxon>Solanaceae</taxon>
        <taxon>Solanoideae</taxon>
        <taxon>Datureae</taxon>
        <taxon>Datura</taxon>
    </lineage>
</organism>
<dbReference type="Proteomes" id="UP000823775">
    <property type="component" value="Unassembled WGS sequence"/>
</dbReference>
<keyword evidence="3" id="KW-1185">Reference proteome</keyword>
<dbReference type="EMBL" id="JACEIK010009365">
    <property type="protein sequence ID" value="MCE3052262.1"/>
    <property type="molecule type" value="Genomic_DNA"/>
</dbReference>
<feature type="non-terminal residue" evidence="2">
    <location>
        <position position="1"/>
    </location>
</feature>
<evidence type="ECO:0000313" key="3">
    <source>
        <dbReference type="Proteomes" id="UP000823775"/>
    </source>
</evidence>